<dbReference type="SUPFAM" id="SSF56563">
    <property type="entry name" value="Major capsid protein gp5"/>
    <property type="match status" value="1"/>
</dbReference>
<dbReference type="Proteomes" id="UP000668358">
    <property type="component" value="Unassembled WGS sequence"/>
</dbReference>
<reference evidence="3 4" key="1">
    <citation type="submission" date="2020-12" db="EMBL/GenBank/DDBJ databases">
        <title>Comparative genomics of Clostridium perfringens reveals patterns of host-associated phylogenetic clades and virulence factors.</title>
        <authorList>
            <person name="Smith A.H."/>
            <person name="Geier R."/>
        </authorList>
    </citation>
    <scope>NUCLEOTIDE SEQUENCE [LARGE SCALE GENOMIC DNA]</scope>
    <source>
        <strain evidence="3 4">CHD15829P</strain>
    </source>
</reference>
<dbReference type="Pfam" id="PF05065">
    <property type="entry name" value="Phage_capsid"/>
    <property type="match status" value="1"/>
</dbReference>
<evidence type="ECO:0000313" key="4">
    <source>
        <dbReference type="Proteomes" id="UP000668358"/>
    </source>
</evidence>
<name>A0ABD4PSD7_CLOPF</name>
<accession>A0ABD4PSD7</accession>
<dbReference type="AlphaFoldDB" id="A0ABD4PSD7"/>
<dbReference type="RefSeq" id="WP_164789916.1">
    <property type="nucleotide sequence ID" value="NZ_JAALNA010000049.1"/>
</dbReference>
<evidence type="ECO:0000313" key="3">
    <source>
        <dbReference type="EMBL" id="MBO3416833.1"/>
    </source>
</evidence>
<evidence type="ECO:0000259" key="2">
    <source>
        <dbReference type="Pfam" id="PF05065"/>
    </source>
</evidence>
<protein>
    <submittedName>
        <fullName evidence="3">Phage major capsid protein</fullName>
    </submittedName>
</protein>
<dbReference type="NCBIfam" id="TIGR01554">
    <property type="entry name" value="major_cap_HK97"/>
    <property type="match status" value="1"/>
</dbReference>
<evidence type="ECO:0000256" key="1">
    <source>
        <dbReference type="ARBA" id="ARBA00004328"/>
    </source>
</evidence>
<dbReference type="InterPro" id="IPR054612">
    <property type="entry name" value="Phage_capsid-like_C"/>
</dbReference>
<dbReference type="EMBL" id="JAENRE010000003">
    <property type="protein sequence ID" value="MBO3416833.1"/>
    <property type="molecule type" value="Genomic_DNA"/>
</dbReference>
<dbReference type="InterPro" id="IPR024455">
    <property type="entry name" value="Phage_capsid"/>
</dbReference>
<gene>
    <name evidence="3" type="ORF">JJB78_09915</name>
</gene>
<organism evidence="3 4">
    <name type="scientific">Clostridium perfringens</name>
    <dbReference type="NCBI Taxonomy" id="1502"/>
    <lineage>
        <taxon>Bacteria</taxon>
        <taxon>Bacillati</taxon>
        <taxon>Bacillota</taxon>
        <taxon>Clostridia</taxon>
        <taxon>Eubacteriales</taxon>
        <taxon>Clostridiaceae</taxon>
        <taxon>Clostridium</taxon>
    </lineage>
</organism>
<proteinExistence type="predicted"/>
<feature type="domain" description="Phage capsid-like C-terminal" evidence="2">
    <location>
        <begin position="122"/>
        <end position="374"/>
    </location>
</feature>
<comment type="caution">
    <text evidence="3">The sequence shown here is derived from an EMBL/GenBank/DDBJ whole genome shotgun (WGS) entry which is preliminary data.</text>
</comment>
<sequence>MNRFEIQQMLDGVRASLKKENEKLNAMYMDGKTTIEARNEQVNVVRDLEEREKGIAARLKKFDDEAAAKLEEQNKGLGNTQEDKVLNAKAELIRSVMADQKPTQKVLAALGVGSTLGNGDKFLPSTMVNDLLYEPMAKNPLRKLSVFTNITNLEIPKITFSLSDDNFLEDDTATAKELKADGDTVVFGRNKFKVFCDITETVLNGTNTNLVQVVEAGLQSGLAKKEKKVAYAKTETTTMSFYHKTDSSNYDIKSIKGKTLYEAIIEAVADLEEDYSENASVTMRKVDYYKMIKDLANGNATLYMAPPEQILGVPVEFCDLAEIPVVGDYKYSHFNYDLKMLFDRDKNVKTGLESFVLTAWIDHKIKMKSAFRLAEVTPS</sequence>
<comment type="subcellular location">
    <subcellularLocation>
        <location evidence="1">Virion</location>
    </subcellularLocation>
</comment>